<evidence type="ECO:0000313" key="2">
    <source>
        <dbReference type="EMBL" id="SDB76038.1"/>
    </source>
</evidence>
<sequence>MKFSILIPAYKKAYLQECIDSILRQTYECFELIIVDDASPEDLYSIVSLYSDSRIKYYRNEMNCGAVNVVDNWNICLSYATGDYVICMGDDDKLLPNCLEEYVKLIAKYPGVGLLHGWTEIIDENSIACQKTVHRCEYESAISLIWHRWHVYNQQFIGDFCFESVWLRNQGGFYFLPLAWGADDISAFIGASKNGVANTQSIVFQYRRNPYTISSTGNVELKLEAILKEYEWYKKFLCQVPNNQEDILYHRELVRKLDVYFQKKLGHNLSNAFKNSKLSVFIWLFRRRKYNISFKAFAYALSEAFK</sequence>
<protein>
    <submittedName>
        <fullName evidence="2">Glycosyltransferase involved in cell wall bisynthesis</fullName>
    </submittedName>
</protein>
<dbReference type="Gene3D" id="3.90.550.10">
    <property type="entry name" value="Spore Coat Polysaccharide Biosynthesis Protein SpsA, Chain A"/>
    <property type="match status" value="1"/>
</dbReference>
<dbReference type="AlphaFoldDB" id="A0A1G6G223"/>
<gene>
    <name evidence="2" type="ORF">SAMN05192581_100624</name>
</gene>
<dbReference type="EMBL" id="FMYE01000006">
    <property type="protein sequence ID" value="SDB76038.1"/>
    <property type="molecule type" value="Genomic_DNA"/>
</dbReference>
<keyword evidence="2" id="KW-0808">Transferase</keyword>
<dbReference type="PANTHER" id="PTHR22916">
    <property type="entry name" value="GLYCOSYLTRANSFERASE"/>
    <property type="match status" value="1"/>
</dbReference>
<dbReference type="Pfam" id="PF00535">
    <property type="entry name" value="Glycos_transf_2"/>
    <property type="match status" value="1"/>
</dbReference>
<name>A0A1G6G223_BACOV</name>
<reference evidence="2 3" key="1">
    <citation type="submission" date="2016-10" db="EMBL/GenBank/DDBJ databases">
        <authorList>
            <person name="de Groot N.N."/>
        </authorList>
    </citation>
    <scope>NUCLEOTIDE SEQUENCE [LARGE SCALE GENOMIC DNA]</scope>
    <source>
        <strain evidence="2 3">NLAE-zl-C500</strain>
    </source>
</reference>
<dbReference type="PANTHER" id="PTHR22916:SF3">
    <property type="entry name" value="UDP-GLCNAC:BETAGAL BETA-1,3-N-ACETYLGLUCOSAMINYLTRANSFERASE-LIKE PROTEIN 1"/>
    <property type="match status" value="1"/>
</dbReference>
<dbReference type="GO" id="GO:0016758">
    <property type="term" value="F:hexosyltransferase activity"/>
    <property type="evidence" value="ECO:0007669"/>
    <property type="project" value="UniProtKB-ARBA"/>
</dbReference>
<dbReference type="Proteomes" id="UP000183670">
    <property type="component" value="Unassembled WGS sequence"/>
</dbReference>
<feature type="domain" description="Glycosyltransferase 2-like" evidence="1">
    <location>
        <begin position="4"/>
        <end position="124"/>
    </location>
</feature>
<dbReference type="InterPro" id="IPR001173">
    <property type="entry name" value="Glyco_trans_2-like"/>
</dbReference>
<dbReference type="SUPFAM" id="SSF53448">
    <property type="entry name" value="Nucleotide-diphospho-sugar transferases"/>
    <property type="match status" value="1"/>
</dbReference>
<accession>A0A1G6G223</accession>
<proteinExistence type="predicted"/>
<dbReference type="InterPro" id="IPR029044">
    <property type="entry name" value="Nucleotide-diphossugar_trans"/>
</dbReference>
<organism evidence="2 3">
    <name type="scientific">Bacteroides ovatus</name>
    <dbReference type="NCBI Taxonomy" id="28116"/>
    <lineage>
        <taxon>Bacteria</taxon>
        <taxon>Pseudomonadati</taxon>
        <taxon>Bacteroidota</taxon>
        <taxon>Bacteroidia</taxon>
        <taxon>Bacteroidales</taxon>
        <taxon>Bacteroidaceae</taxon>
        <taxon>Bacteroides</taxon>
    </lineage>
</organism>
<evidence type="ECO:0000313" key="3">
    <source>
        <dbReference type="Proteomes" id="UP000183670"/>
    </source>
</evidence>
<dbReference type="RefSeq" id="WP_074556984.1">
    <property type="nucleotide sequence ID" value="NZ_FMYE01000006.1"/>
</dbReference>
<evidence type="ECO:0000259" key="1">
    <source>
        <dbReference type="Pfam" id="PF00535"/>
    </source>
</evidence>